<dbReference type="CDD" id="cd00169">
    <property type="entry name" value="Chemokine"/>
    <property type="match status" value="1"/>
</dbReference>
<keyword evidence="6" id="KW-1185">Reference proteome</keyword>
<evidence type="ECO:0000256" key="1">
    <source>
        <dbReference type="ARBA" id="ARBA00022514"/>
    </source>
</evidence>
<sequence length="252" mass="28384">MKMLALHSLAAVLLIMSLAEPLNQGAEAMPVSCCLKTCETKVRKEQLKSYTIQDIPLCPVKAANGGPSPINKTMCSQSWVSQKTAKMHLALFIFCTIAAFSSIFARNGGPRTCCIKTTSKPVNVTNIVRYWLQKKQYCPVKAIVFILKSGKTLCSDPDSHWTKWAMQMVNEELNQKKEGLLATPMSPLASRWPQTSASVAEFIGEHRADLPKPKRRRIKIIKRKRKERKRRRKIPKQPVIDHAPSFTTSSYN</sequence>
<evidence type="ECO:0000256" key="2">
    <source>
        <dbReference type="SAM" id="MobiDB-lite"/>
    </source>
</evidence>
<accession>A0A8T0BFP7</accession>
<dbReference type="GO" id="GO:0008009">
    <property type="term" value="F:chemokine activity"/>
    <property type="evidence" value="ECO:0007669"/>
    <property type="project" value="InterPro"/>
</dbReference>
<dbReference type="PANTHER" id="PTHR12015">
    <property type="entry name" value="SMALL INDUCIBLE CYTOKINE A"/>
    <property type="match status" value="1"/>
</dbReference>
<evidence type="ECO:0000259" key="4">
    <source>
        <dbReference type="SMART" id="SM00199"/>
    </source>
</evidence>
<feature type="signal peptide" evidence="3">
    <location>
        <begin position="1"/>
        <end position="19"/>
    </location>
</feature>
<dbReference type="GO" id="GO:0005615">
    <property type="term" value="C:extracellular space"/>
    <property type="evidence" value="ECO:0007669"/>
    <property type="project" value="UniProtKB-KW"/>
</dbReference>
<dbReference type="InterPro" id="IPR036048">
    <property type="entry name" value="Interleukin_8-like_sf"/>
</dbReference>
<proteinExistence type="predicted"/>
<dbReference type="Pfam" id="PF00048">
    <property type="entry name" value="IL8"/>
    <property type="match status" value="1"/>
</dbReference>
<reference evidence="5" key="1">
    <citation type="submission" date="2020-08" db="EMBL/GenBank/DDBJ databases">
        <title>Chromosome-level assembly of Southern catfish (Silurus meridionalis) provides insights into visual adaptation to the nocturnal and benthic lifestyles.</title>
        <authorList>
            <person name="Zhang Y."/>
            <person name="Wang D."/>
            <person name="Peng Z."/>
        </authorList>
    </citation>
    <scope>NUCLEOTIDE SEQUENCE</scope>
    <source>
        <strain evidence="5">SWU-2019-XX</strain>
        <tissue evidence="5">Muscle</tissue>
    </source>
</reference>
<gene>
    <name evidence="5" type="ORF">HF521_019113</name>
</gene>
<evidence type="ECO:0000256" key="3">
    <source>
        <dbReference type="SAM" id="SignalP"/>
    </source>
</evidence>
<feature type="domain" description="Chemokine interleukin-8-like" evidence="4">
    <location>
        <begin position="110"/>
        <end position="169"/>
    </location>
</feature>
<dbReference type="SMART" id="SM00199">
    <property type="entry name" value="SCY"/>
    <property type="match status" value="1"/>
</dbReference>
<dbReference type="InterPro" id="IPR001811">
    <property type="entry name" value="Chemokine_IL8-like_dom"/>
</dbReference>
<comment type="caution">
    <text evidence="5">The sequence shown here is derived from an EMBL/GenBank/DDBJ whole genome shotgun (WGS) entry which is preliminary data.</text>
</comment>
<dbReference type="SUPFAM" id="SSF54117">
    <property type="entry name" value="Interleukin 8-like chemokines"/>
    <property type="match status" value="1"/>
</dbReference>
<dbReference type="PANTHER" id="PTHR12015:SF108">
    <property type="entry name" value="C-C MOTIF CHEMOKINE 20"/>
    <property type="match status" value="1"/>
</dbReference>
<feature type="region of interest" description="Disordered" evidence="2">
    <location>
        <begin position="224"/>
        <end position="252"/>
    </location>
</feature>
<dbReference type="EMBL" id="JABFDY010000006">
    <property type="protein sequence ID" value="KAF7705859.1"/>
    <property type="molecule type" value="Genomic_DNA"/>
</dbReference>
<evidence type="ECO:0000313" key="5">
    <source>
        <dbReference type="EMBL" id="KAF7705859.1"/>
    </source>
</evidence>
<feature type="chain" id="PRO_5035719574" description="Chemokine interleukin-8-like domain-containing protein" evidence="3">
    <location>
        <begin position="20"/>
        <end position="252"/>
    </location>
</feature>
<dbReference type="Gene3D" id="2.40.50.40">
    <property type="match status" value="1"/>
</dbReference>
<organism evidence="5 6">
    <name type="scientific">Silurus meridionalis</name>
    <name type="common">Southern catfish</name>
    <name type="synonym">Silurus soldatovi meridionalis</name>
    <dbReference type="NCBI Taxonomy" id="175797"/>
    <lineage>
        <taxon>Eukaryota</taxon>
        <taxon>Metazoa</taxon>
        <taxon>Chordata</taxon>
        <taxon>Craniata</taxon>
        <taxon>Vertebrata</taxon>
        <taxon>Euteleostomi</taxon>
        <taxon>Actinopterygii</taxon>
        <taxon>Neopterygii</taxon>
        <taxon>Teleostei</taxon>
        <taxon>Ostariophysi</taxon>
        <taxon>Siluriformes</taxon>
        <taxon>Siluridae</taxon>
        <taxon>Silurus</taxon>
    </lineage>
</organism>
<dbReference type="Proteomes" id="UP000606274">
    <property type="component" value="Unassembled WGS sequence"/>
</dbReference>
<protein>
    <recommendedName>
        <fullName evidence="4">Chemokine interleukin-8-like domain-containing protein</fullName>
    </recommendedName>
</protein>
<dbReference type="GO" id="GO:0006955">
    <property type="term" value="P:immune response"/>
    <property type="evidence" value="ECO:0007669"/>
    <property type="project" value="InterPro"/>
</dbReference>
<evidence type="ECO:0000313" key="6">
    <source>
        <dbReference type="Proteomes" id="UP000606274"/>
    </source>
</evidence>
<name>A0A8T0BFP7_SILME</name>
<dbReference type="InterPro" id="IPR039809">
    <property type="entry name" value="Chemokine_b/g/d"/>
</dbReference>
<keyword evidence="1" id="KW-0202">Cytokine</keyword>
<keyword evidence="3" id="KW-0732">Signal</keyword>
<dbReference type="AlphaFoldDB" id="A0A8T0BFP7"/>
<feature type="compositionally biased region" description="Basic residues" evidence="2">
    <location>
        <begin position="224"/>
        <end position="235"/>
    </location>
</feature>